<feature type="region of interest" description="Disordered" evidence="1">
    <location>
        <begin position="22"/>
        <end position="108"/>
    </location>
</feature>
<dbReference type="RefSeq" id="WP_133228066.1">
    <property type="nucleotide sequence ID" value="NZ_SMRT01000004.1"/>
</dbReference>
<organism evidence="2 3">
    <name type="scientific">Paenibacillus piri</name>
    <dbReference type="NCBI Taxonomy" id="2547395"/>
    <lineage>
        <taxon>Bacteria</taxon>
        <taxon>Bacillati</taxon>
        <taxon>Bacillota</taxon>
        <taxon>Bacilli</taxon>
        <taxon>Bacillales</taxon>
        <taxon>Paenibacillaceae</taxon>
        <taxon>Paenibacillus</taxon>
    </lineage>
</organism>
<accession>A0A4R5KR34</accession>
<protein>
    <recommendedName>
        <fullName evidence="4">RNA polymerase subunit sigma</fullName>
    </recommendedName>
</protein>
<dbReference type="Proteomes" id="UP000295636">
    <property type="component" value="Unassembled WGS sequence"/>
</dbReference>
<gene>
    <name evidence="2" type="ORF">E1757_11935</name>
</gene>
<evidence type="ECO:0000313" key="3">
    <source>
        <dbReference type="Proteomes" id="UP000295636"/>
    </source>
</evidence>
<keyword evidence="3" id="KW-1185">Reference proteome</keyword>
<feature type="compositionally biased region" description="Basic and acidic residues" evidence="1">
    <location>
        <begin position="92"/>
        <end position="108"/>
    </location>
</feature>
<comment type="caution">
    <text evidence="2">The sequence shown here is derived from an EMBL/GenBank/DDBJ whole genome shotgun (WGS) entry which is preliminary data.</text>
</comment>
<sequence length="108" mass="12108">MNMRPVELQFALHKNDEAGHLQNQLNHKPGQDQAQLADAHAKQMEMDRQRTVRADDVLQASVHDREKDAKGRRNGKAGSKKGSGANEAEQQASRHDHPFKGKHIDLSL</sequence>
<dbReference type="EMBL" id="SMRT01000004">
    <property type="protein sequence ID" value="TDF98201.1"/>
    <property type="molecule type" value="Genomic_DNA"/>
</dbReference>
<dbReference type="OrthoDB" id="2476294at2"/>
<evidence type="ECO:0000313" key="2">
    <source>
        <dbReference type="EMBL" id="TDF98201.1"/>
    </source>
</evidence>
<name>A0A4R5KR34_9BACL</name>
<reference evidence="2 3" key="1">
    <citation type="submission" date="2019-03" db="EMBL/GenBank/DDBJ databases">
        <title>This is whole genome sequence of Paenibacillus sp MS74 strain.</title>
        <authorList>
            <person name="Trinh H.N."/>
        </authorList>
    </citation>
    <scope>NUCLEOTIDE SEQUENCE [LARGE SCALE GENOMIC DNA]</scope>
    <source>
        <strain evidence="2 3">MS74</strain>
    </source>
</reference>
<evidence type="ECO:0000256" key="1">
    <source>
        <dbReference type="SAM" id="MobiDB-lite"/>
    </source>
</evidence>
<proteinExistence type="predicted"/>
<evidence type="ECO:0008006" key="4">
    <source>
        <dbReference type="Google" id="ProtNLM"/>
    </source>
</evidence>
<dbReference type="AlphaFoldDB" id="A0A4R5KR34"/>
<feature type="compositionally biased region" description="Basic and acidic residues" evidence="1">
    <location>
        <begin position="39"/>
        <end position="71"/>
    </location>
</feature>